<feature type="binding site" evidence="8">
    <location>
        <position position="31"/>
    </location>
    <ligand>
        <name>tRNA</name>
        <dbReference type="ChEBI" id="CHEBI:17843"/>
    </ligand>
</feature>
<feature type="binding site" evidence="8">
    <location>
        <position position="139"/>
    </location>
    <ligand>
        <name>tRNA</name>
        <dbReference type="ChEBI" id="CHEBI:17843"/>
    </ligand>
</feature>
<organism evidence="11 12">
    <name type="scientific">Corynebacterium mustelae</name>
    <dbReference type="NCBI Taxonomy" id="571915"/>
    <lineage>
        <taxon>Bacteria</taxon>
        <taxon>Bacillati</taxon>
        <taxon>Actinomycetota</taxon>
        <taxon>Actinomycetes</taxon>
        <taxon>Mycobacteriales</taxon>
        <taxon>Corynebacteriaceae</taxon>
        <taxon>Corynebacterium</taxon>
    </lineage>
</organism>
<dbReference type="EC" id="3.1.1.29" evidence="1 8"/>
<evidence type="ECO:0000313" key="11">
    <source>
        <dbReference type="EMBL" id="AKK05414.1"/>
    </source>
</evidence>
<feature type="active site" description="Proton acceptor" evidence="8">
    <location>
        <position position="36"/>
    </location>
</feature>
<protein>
    <recommendedName>
        <fullName evidence="7 8">Peptidyl-tRNA hydrolase</fullName>
        <shortName evidence="8">Pth</shortName>
        <ecNumber evidence="1 8">3.1.1.29</ecNumber>
    </recommendedName>
</protein>
<feature type="site" description="Stabilizes the basic form of H active site to accept a proton" evidence="8">
    <location>
        <position position="112"/>
    </location>
</feature>
<dbReference type="CDD" id="cd00462">
    <property type="entry name" value="PTH"/>
    <property type="match status" value="1"/>
</dbReference>
<dbReference type="GO" id="GO:0005737">
    <property type="term" value="C:cytoplasm"/>
    <property type="evidence" value="ECO:0007669"/>
    <property type="project" value="UniProtKB-SubCell"/>
</dbReference>
<dbReference type="GO" id="GO:0072344">
    <property type="term" value="P:rescue of stalled ribosome"/>
    <property type="evidence" value="ECO:0007669"/>
    <property type="project" value="UniProtKB-UniRule"/>
</dbReference>
<dbReference type="InterPro" id="IPR036416">
    <property type="entry name" value="Pept_tRNA_hydro_sf"/>
</dbReference>
<proteinExistence type="inferred from homology"/>
<keyword evidence="8" id="KW-0963">Cytoplasm</keyword>
<dbReference type="Pfam" id="PF01195">
    <property type="entry name" value="Pept_tRNA_hydro"/>
    <property type="match status" value="1"/>
</dbReference>
<dbReference type="Gene3D" id="3.40.50.1470">
    <property type="entry name" value="Peptidyl-tRNA hydrolase"/>
    <property type="match status" value="1"/>
</dbReference>
<keyword evidence="2 8" id="KW-0820">tRNA-binding</keyword>
<evidence type="ECO:0000256" key="3">
    <source>
        <dbReference type="ARBA" id="ARBA00022801"/>
    </source>
</evidence>
<comment type="function">
    <text evidence="8">Catalyzes the release of premature peptidyl moieties from peptidyl-tRNA molecules trapped in stalled 50S ribosomal subunits, and thus maintains levels of free tRNAs and 50S ribosomes.</text>
</comment>
<name>A0A0G3GW75_9CORY</name>
<sequence length="204" mass="21842">MGADRAIMSPVNMNPQSPVLIVGLGNPGEKYTNTRHNIGARALEELASRASGMPATFSVHKKSNAMIAETTLAGRKVVLATPRSFMNLSGGPVKAVADFFKIPTDNIIVLFDDLELDFGVVKLRAPGVDKQATGNHGHNGLRSITKVLGKNYIRAGIGIGRPPGRMDVSSFVLKPFSKQEQADIPIMCADIADEVERFLTTSAL</sequence>
<evidence type="ECO:0000256" key="6">
    <source>
        <dbReference type="ARBA" id="ARBA00048707"/>
    </source>
</evidence>
<comment type="function">
    <text evidence="8">Hydrolyzes ribosome-free peptidyl-tRNAs (with 1 or more amino acids incorporated), which drop off the ribosome during protein synthesis, or as a result of ribosome stalling.</text>
</comment>
<dbReference type="KEGG" id="cmv:CMUST_05380"/>
<dbReference type="Proteomes" id="UP000035199">
    <property type="component" value="Chromosome"/>
</dbReference>
<dbReference type="PANTHER" id="PTHR17224:SF1">
    <property type="entry name" value="PEPTIDYL-TRNA HYDROLASE"/>
    <property type="match status" value="1"/>
</dbReference>
<reference evidence="11 12" key="1">
    <citation type="journal article" date="2015" name="Genome Announc.">
        <title>Complete Genome Sequence of the Type Strain Corynebacterium mustelae DSM 45274, Isolated from Various Tissues of a Male Ferret with Lethal Sepsis.</title>
        <authorList>
            <person name="Ruckert C."/>
            <person name="Eimer J."/>
            <person name="Winkler A."/>
            <person name="Tauch A."/>
        </authorList>
    </citation>
    <scope>NUCLEOTIDE SEQUENCE [LARGE SCALE GENOMIC DNA]</scope>
    <source>
        <strain evidence="11 12">DSM 45274</strain>
    </source>
</reference>
<evidence type="ECO:0000256" key="8">
    <source>
        <dbReference type="HAMAP-Rule" id="MF_00083"/>
    </source>
</evidence>
<dbReference type="GO" id="GO:0004045">
    <property type="term" value="F:peptidyl-tRNA hydrolase activity"/>
    <property type="evidence" value="ECO:0007669"/>
    <property type="project" value="UniProtKB-UniRule"/>
</dbReference>
<feature type="binding site" evidence="8">
    <location>
        <position position="85"/>
    </location>
    <ligand>
        <name>tRNA</name>
        <dbReference type="ChEBI" id="CHEBI:17843"/>
    </ligand>
</feature>
<dbReference type="PROSITE" id="PS01196">
    <property type="entry name" value="PEPT_TRNA_HYDROL_2"/>
    <property type="match status" value="1"/>
</dbReference>
<comment type="subunit">
    <text evidence="8">Monomer.</text>
</comment>
<evidence type="ECO:0000256" key="4">
    <source>
        <dbReference type="ARBA" id="ARBA00022884"/>
    </source>
</evidence>
<dbReference type="EMBL" id="CP011542">
    <property type="protein sequence ID" value="AKK05414.1"/>
    <property type="molecule type" value="Genomic_DNA"/>
</dbReference>
<comment type="similarity">
    <text evidence="5 8 10">Belongs to the PTH family.</text>
</comment>
<accession>A0A0G3GW75</accession>
<dbReference type="NCBIfam" id="TIGR00447">
    <property type="entry name" value="pth"/>
    <property type="match status" value="1"/>
</dbReference>
<evidence type="ECO:0000256" key="7">
    <source>
        <dbReference type="ARBA" id="ARBA00050038"/>
    </source>
</evidence>
<evidence type="ECO:0000256" key="9">
    <source>
        <dbReference type="RuleBase" id="RU000673"/>
    </source>
</evidence>
<keyword evidence="4 8" id="KW-0694">RNA-binding</keyword>
<reference evidence="12" key="2">
    <citation type="submission" date="2015-05" db="EMBL/GenBank/DDBJ databases">
        <title>Complete genome sequence of Corynebacterium mustelae DSM 45274, isolated from various tissues of a male ferret with lethal sepsis.</title>
        <authorList>
            <person name="Ruckert C."/>
            <person name="Albersmeier A."/>
            <person name="Winkler A."/>
            <person name="Tauch A."/>
        </authorList>
    </citation>
    <scope>NUCLEOTIDE SEQUENCE [LARGE SCALE GENOMIC DNA]</scope>
    <source>
        <strain evidence="12">DSM 45274</strain>
    </source>
</reference>
<dbReference type="FunFam" id="3.40.50.1470:FF:000001">
    <property type="entry name" value="Peptidyl-tRNA hydrolase"/>
    <property type="match status" value="1"/>
</dbReference>
<keyword evidence="12" id="KW-1185">Reference proteome</keyword>
<dbReference type="PATRIC" id="fig|571915.4.peg.1139"/>
<dbReference type="SUPFAM" id="SSF53178">
    <property type="entry name" value="Peptidyl-tRNA hydrolase-like"/>
    <property type="match status" value="1"/>
</dbReference>
<dbReference type="GO" id="GO:0000049">
    <property type="term" value="F:tRNA binding"/>
    <property type="evidence" value="ECO:0007669"/>
    <property type="project" value="UniProtKB-UniRule"/>
</dbReference>
<keyword evidence="3 8" id="KW-0378">Hydrolase</keyword>
<evidence type="ECO:0000313" key="12">
    <source>
        <dbReference type="Proteomes" id="UP000035199"/>
    </source>
</evidence>
<comment type="catalytic activity">
    <reaction evidence="6 8 9">
        <text>an N-acyl-L-alpha-aminoacyl-tRNA + H2O = an N-acyl-L-amino acid + a tRNA + H(+)</text>
        <dbReference type="Rhea" id="RHEA:54448"/>
        <dbReference type="Rhea" id="RHEA-COMP:10123"/>
        <dbReference type="Rhea" id="RHEA-COMP:13883"/>
        <dbReference type="ChEBI" id="CHEBI:15377"/>
        <dbReference type="ChEBI" id="CHEBI:15378"/>
        <dbReference type="ChEBI" id="CHEBI:59874"/>
        <dbReference type="ChEBI" id="CHEBI:78442"/>
        <dbReference type="ChEBI" id="CHEBI:138191"/>
        <dbReference type="EC" id="3.1.1.29"/>
    </reaction>
</comment>
<dbReference type="InterPro" id="IPR001328">
    <property type="entry name" value="Pept_tRNA_hydro"/>
</dbReference>
<comment type="subcellular location">
    <subcellularLocation>
        <location evidence="8">Cytoplasm</location>
    </subcellularLocation>
</comment>
<evidence type="ECO:0000256" key="5">
    <source>
        <dbReference type="ARBA" id="ARBA00038063"/>
    </source>
</evidence>
<evidence type="ECO:0000256" key="10">
    <source>
        <dbReference type="RuleBase" id="RU004320"/>
    </source>
</evidence>
<dbReference type="InterPro" id="IPR018171">
    <property type="entry name" value="Pept_tRNA_hydro_CS"/>
</dbReference>
<dbReference type="GO" id="GO:0006515">
    <property type="term" value="P:protein quality control for misfolded or incompletely synthesized proteins"/>
    <property type="evidence" value="ECO:0007669"/>
    <property type="project" value="UniProtKB-UniRule"/>
</dbReference>
<evidence type="ECO:0000256" key="1">
    <source>
        <dbReference type="ARBA" id="ARBA00013260"/>
    </source>
</evidence>
<dbReference type="PROSITE" id="PS01195">
    <property type="entry name" value="PEPT_TRNA_HYDROL_1"/>
    <property type="match status" value="1"/>
</dbReference>
<dbReference type="HAMAP" id="MF_00083">
    <property type="entry name" value="Pept_tRNA_hydro_bact"/>
    <property type="match status" value="1"/>
</dbReference>
<dbReference type="PANTHER" id="PTHR17224">
    <property type="entry name" value="PEPTIDYL-TRNA HYDROLASE"/>
    <property type="match status" value="1"/>
</dbReference>
<dbReference type="STRING" id="571915.CMUST_05380"/>
<feature type="site" description="Discriminates between blocked and unblocked aminoacyl-tRNA" evidence="8">
    <location>
        <position position="26"/>
    </location>
</feature>
<gene>
    <name evidence="8 11" type="primary">pth</name>
    <name evidence="11" type="ORF">CMUST_05380</name>
</gene>
<dbReference type="AlphaFoldDB" id="A0A0G3GW75"/>
<evidence type="ECO:0000256" key="2">
    <source>
        <dbReference type="ARBA" id="ARBA00022555"/>
    </source>
</evidence>
<feature type="binding site" evidence="8">
    <location>
        <position position="87"/>
    </location>
    <ligand>
        <name>tRNA</name>
        <dbReference type="ChEBI" id="CHEBI:17843"/>
    </ligand>
</feature>